<proteinExistence type="inferred from homology"/>
<dbReference type="PANTHER" id="PTHR30572:SF4">
    <property type="entry name" value="ABC TRANSPORTER PERMEASE YTRF"/>
    <property type="match status" value="1"/>
</dbReference>
<dbReference type="GO" id="GO:0005886">
    <property type="term" value="C:plasma membrane"/>
    <property type="evidence" value="ECO:0007669"/>
    <property type="project" value="UniProtKB-SubCell"/>
</dbReference>
<keyword evidence="5 8" id="KW-0472">Membrane</keyword>
<accession>A0A4S4FVH0</accession>
<dbReference type="PANTHER" id="PTHR30572">
    <property type="entry name" value="MEMBRANE COMPONENT OF TRANSPORTER-RELATED"/>
    <property type="match status" value="1"/>
</dbReference>
<keyword evidence="11" id="KW-1185">Reference proteome</keyword>
<evidence type="ECO:0000313" key="10">
    <source>
        <dbReference type="EMBL" id="THG34361.1"/>
    </source>
</evidence>
<feature type="transmembrane region" description="Helical" evidence="8">
    <location>
        <begin position="250"/>
        <end position="280"/>
    </location>
</feature>
<feature type="transmembrane region" description="Helical" evidence="8">
    <location>
        <begin position="341"/>
        <end position="359"/>
    </location>
</feature>
<feature type="transmembrane region" description="Helical" evidence="8">
    <location>
        <begin position="207"/>
        <end position="229"/>
    </location>
</feature>
<feature type="domain" description="ABC3 transporter permease C-terminal" evidence="9">
    <location>
        <begin position="883"/>
        <end position="996"/>
    </location>
</feature>
<name>A0A4S4FVH0_9MICO</name>
<evidence type="ECO:0000313" key="11">
    <source>
        <dbReference type="Proteomes" id="UP000307380"/>
    </source>
</evidence>
<evidence type="ECO:0000259" key="9">
    <source>
        <dbReference type="Pfam" id="PF02687"/>
    </source>
</evidence>
<evidence type="ECO:0000256" key="7">
    <source>
        <dbReference type="SAM" id="MobiDB-lite"/>
    </source>
</evidence>
<gene>
    <name evidence="10" type="ORF">E6C70_08805</name>
</gene>
<evidence type="ECO:0000256" key="6">
    <source>
        <dbReference type="ARBA" id="ARBA00038076"/>
    </source>
</evidence>
<keyword evidence="2" id="KW-1003">Cell membrane</keyword>
<comment type="caution">
    <text evidence="10">The sequence shown here is derived from an EMBL/GenBank/DDBJ whole genome shotgun (WGS) entry which is preliminary data.</text>
</comment>
<protein>
    <submittedName>
        <fullName evidence="10">ABC transporter permease</fullName>
    </submittedName>
</protein>
<feature type="transmembrane region" description="Helical" evidence="8">
    <location>
        <begin position="379"/>
        <end position="400"/>
    </location>
</feature>
<evidence type="ECO:0000256" key="3">
    <source>
        <dbReference type="ARBA" id="ARBA00022692"/>
    </source>
</evidence>
<evidence type="ECO:0000256" key="4">
    <source>
        <dbReference type="ARBA" id="ARBA00022989"/>
    </source>
</evidence>
<dbReference type="EMBL" id="SSSN01000005">
    <property type="protein sequence ID" value="THG34361.1"/>
    <property type="molecule type" value="Genomic_DNA"/>
</dbReference>
<dbReference type="OrthoDB" id="5101691at2"/>
<feature type="transmembrane region" description="Helical" evidence="8">
    <location>
        <begin position="973"/>
        <end position="1000"/>
    </location>
</feature>
<organism evidence="10 11">
    <name type="scientific">Orlajensenia flava</name>
    <dbReference type="NCBI Taxonomy" id="2565934"/>
    <lineage>
        <taxon>Bacteria</taxon>
        <taxon>Bacillati</taxon>
        <taxon>Actinomycetota</taxon>
        <taxon>Actinomycetes</taxon>
        <taxon>Micrococcales</taxon>
        <taxon>Microbacteriaceae</taxon>
        <taxon>Orlajensenia</taxon>
    </lineage>
</organism>
<comment type="similarity">
    <text evidence="6">Belongs to the ABC-4 integral membrane protein family.</text>
</comment>
<evidence type="ECO:0000256" key="2">
    <source>
        <dbReference type="ARBA" id="ARBA00022475"/>
    </source>
</evidence>
<dbReference type="InterPro" id="IPR003838">
    <property type="entry name" value="ABC3_permease_C"/>
</dbReference>
<keyword evidence="3 8" id="KW-0812">Transmembrane</keyword>
<dbReference type="Pfam" id="PF02687">
    <property type="entry name" value="FtsX"/>
    <property type="match status" value="1"/>
</dbReference>
<evidence type="ECO:0000256" key="8">
    <source>
        <dbReference type="SAM" id="Phobius"/>
    </source>
</evidence>
<feature type="transmembrane region" description="Helical" evidence="8">
    <location>
        <begin position="922"/>
        <end position="953"/>
    </location>
</feature>
<dbReference type="AlphaFoldDB" id="A0A4S4FVH0"/>
<reference evidence="10 11" key="1">
    <citation type="submission" date="2019-04" db="EMBL/GenBank/DDBJ databases">
        <authorList>
            <person name="Jiang L."/>
        </authorList>
    </citation>
    <scope>NUCLEOTIDE SEQUENCE [LARGE SCALE GENOMIC DNA]</scope>
    <source>
        <strain evidence="10 11">YIM 131861</strain>
    </source>
</reference>
<evidence type="ECO:0000256" key="5">
    <source>
        <dbReference type="ARBA" id="ARBA00023136"/>
    </source>
</evidence>
<sequence length="1015" mass="101428">MPALDRDTPAIAYLGQYDGIADHAALVSGTLPDAGTASSGVAAAGIDVAVPEAAASSLGIAVGDRLTVNPSGGQPVVVRVVGVFRAIDPGGDYWARDLLTGAGDVPGFPQPGTTVYVPTHAFGPLVAAPGALDAAAVPVQRIDLRFHPSFAGVTAADLPVLGDRVSELSQAVTRGLGNIADSVSASSDLGDIVARASANLVVTRSTVVVVALLLLVVALVALAQTALLLTGSRTTQQRLFRARGGSTRQLLGMAVIEGLILAAVTVALSPVLAGTVYAVVAARPGMVAAGMPQGAVVPASAWLAATVVAVAFVVVPAAPVLRADPEADRSSRGRPGGLVRLGIDLAVVVLAAVAFVRLLSYRSPVDPQAAFAIDPVLVAAPALVLVAGALVATHLLPLVARPIDASASRSRRAVLPLATWEVARRTRRASAAVLLLTLALGASSFGATFLATWRQAQVDQVALALGAPVVVSADATHAAAQRAALAGGAVGGPNPIIRRSGLLAPAGADLSGGDSSSVASVSVLGLPEDALPLIRRGRLGTEGGNEVAAGLASTRSVPVQGIDLGMSARGLAATARVGDPADPVPGATARLYAVLEDETGLVSTLDLGSAGVDGRAVDLRAVLPGSTTMSGSRMVGLQVDVFASDPNSFRPGSRPPVDVLMGDVAALTGTGDAADLTARPLDLAPANGWTASSNVAFGSQPTSGDPPAGAQVRLTVALPDDLASEPASYVLVGWPNVAGIPAVMTTSLVERLDLSSGTPLSLVIAGSRVPVALAGSTPLVPGAVSDGLRRGTDAGATGSDDDPGGSVVVVDQAALSRALVQAGRHGDEVDEWWIDVPEGTGEAYAAGHPSPSGRQPTLSAEGLARQLQSGPLRIPAQTALLLLVGASAMLAAIGFAVHTTVTVRARRLEFAQLRAIGLTRRALTGVVAAEALVVGLLGVVFGIGLGVVLSLMTGPVVAVSPSGAPAVPTVMVVIPWLQVGAIAVGLVTVLAVVVAIVGLAQRSAELSRVIRGAAE</sequence>
<dbReference type="InterPro" id="IPR050250">
    <property type="entry name" value="Macrolide_Exporter_MacB"/>
</dbReference>
<feature type="region of interest" description="Disordered" evidence="7">
    <location>
        <begin position="784"/>
        <end position="804"/>
    </location>
</feature>
<keyword evidence="4 8" id="KW-1133">Transmembrane helix</keyword>
<feature type="compositionally biased region" description="Low complexity" evidence="7">
    <location>
        <begin position="793"/>
        <end position="804"/>
    </location>
</feature>
<feature type="transmembrane region" description="Helical" evidence="8">
    <location>
        <begin position="300"/>
        <end position="321"/>
    </location>
</feature>
<dbReference type="Proteomes" id="UP000307380">
    <property type="component" value="Unassembled WGS sequence"/>
</dbReference>
<feature type="transmembrane region" description="Helical" evidence="8">
    <location>
        <begin position="879"/>
        <end position="901"/>
    </location>
</feature>
<comment type="subcellular location">
    <subcellularLocation>
        <location evidence="1">Cell membrane</location>
        <topology evidence="1">Multi-pass membrane protein</topology>
    </subcellularLocation>
</comment>
<evidence type="ECO:0000256" key="1">
    <source>
        <dbReference type="ARBA" id="ARBA00004651"/>
    </source>
</evidence>
<feature type="transmembrane region" description="Helical" evidence="8">
    <location>
        <begin position="431"/>
        <end position="453"/>
    </location>
</feature>
<dbReference type="GO" id="GO:0022857">
    <property type="term" value="F:transmembrane transporter activity"/>
    <property type="evidence" value="ECO:0007669"/>
    <property type="project" value="TreeGrafter"/>
</dbReference>